<dbReference type="EMBL" id="RPFZ01000001">
    <property type="protein sequence ID" value="RPF72335.1"/>
    <property type="molecule type" value="Genomic_DNA"/>
</dbReference>
<feature type="chain" id="PRO_5018009488" description="SH3 domain-containing protein" evidence="1">
    <location>
        <begin position="20"/>
        <end position="245"/>
    </location>
</feature>
<dbReference type="PROSITE" id="PS51257">
    <property type="entry name" value="PROKAR_LIPOPROTEIN"/>
    <property type="match status" value="1"/>
</dbReference>
<dbReference type="AlphaFoldDB" id="A0A3N5DN35"/>
<proteinExistence type="predicted"/>
<protein>
    <recommendedName>
        <fullName evidence="4">SH3 domain-containing protein</fullName>
    </recommendedName>
</protein>
<keyword evidence="1" id="KW-0732">Signal</keyword>
<evidence type="ECO:0000313" key="2">
    <source>
        <dbReference type="EMBL" id="RPF72335.1"/>
    </source>
</evidence>
<keyword evidence="3" id="KW-1185">Reference proteome</keyword>
<evidence type="ECO:0000256" key="1">
    <source>
        <dbReference type="SAM" id="SignalP"/>
    </source>
</evidence>
<gene>
    <name evidence="2" type="ORF">EG799_12400</name>
</gene>
<reference evidence="2 3" key="1">
    <citation type="submission" date="2018-11" db="EMBL/GenBank/DDBJ databases">
        <title>Erythrobacter spongiae sp. nov., isolated from a marine sponge.</title>
        <authorList>
            <person name="Zhuang L."/>
            <person name="Luo L."/>
        </authorList>
    </citation>
    <scope>NUCLEOTIDE SEQUENCE [LARGE SCALE GENOMIC DNA]</scope>
    <source>
        <strain evidence="2 3">HN-E23</strain>
    </source>
</reference>
<dbReference type="OrthoDB" id="7550365at2"/>
<comment type="caution">
    <text evidence="2">The sequence shown here is derived from an EMBL/GenBank/DDBJ whole genome shotgun (WGS) entry which is preliminary data.</text>
</comment>
<accession>A0A3N5DN35</accession>
<sequence>MNSRRVAALLATSALLSLAACDRANPPSEKLERAAEEMVTGEPAAEPVEVLKGPLAPRNDCTDLPGAPAFLAALRTAVEERDADALASLAADDIKLDFGGGAGIATMRQRLAADGGRLWGELERILDLGCAAKGDDSITMPWYFAQETDADPATSMLVMGQDVPMYQGPDERSAVIARISWDRATIASGNPGGGEYRRVEWTDPESGEDVSGFVRSDQLRSMLGYRLMAARRNDRWRIVNFLAGD</sequence>
<dbReference type="Proteomes" id="UP000275232">
    <property type="component" value="Unassembled WGS sequence"/>
</dbReference>
<organism evidence="2 3">
    <name type="scientific">Aurantiacibacter spongiae</name>
    <dbReference type="NCBI Taxonomy" id="2488860"/>
    <lineage>
        <taxon>Bacteria</taxon>
        <taxon>Pseudomonadati</taxon>
        <taxon>Pseudomonadota</taxon>
        <taxon>Alphaproteobacteria</taxon>
        <taxon>Sphingomonadales</taxon>
        <taxon>Erythrobacteraceae</taxon>
        <taxon>Aurantiacibacter</taxon>
    </lineage>
</organism>
<dbReference type="RefSeq" id="WP_123881737.1">
    <property type="nucleotide sequence ID" value="NZ_RPFZ01000001.1"/>
</dbReference>
<evidence type="ECO:0000313" key="3">
    <source>
        <dbReference type="Proteomes" id="UP000275232"/>
    </source>
</evidence>
<name>A0A3N5DN35_9SPHN</name>
<feature type="signal peptide" evidence="1">
    <location>
        <begin position="1"/>
        <end position="19"/>
    </location>
</feature>
<evidence type="ECO:0008006" key="4">
    <source>
        <dbReference type="Google" id="ProtNLM"/>
    </source>
</evidence>